<dbReference type="SMART" id="SM00864">
    <property type="entry name" value="Tubulin"/>
    <property type="match status" value="1"/>
</dbReference>
<evidence type="ECO:0000256" key="12">
    <source>
        <dbReference type="ARBA" id="ARBA00030594"/>
    </source>
</evidence>
<keyword evidence="17" id="KW-1185">Reference proteome</keyword>
<dbReference type="Pfam" id="PF00091">
    <property type="entry name" value="Tubulin"/>
    <property type="match status" value="1"/>
</dbReference>
<name>A0A4D9CQS6_9STRA</name>
<evidence type="ECO:0000313" key="17">
    <source>
        <dbReference type="Proteomes" id="UP000355283"/>
    </source>
</evidence>
<evidence type="ECO:0000313" key="16">
    <source>
        <dbReference type="EMBL" id="TFJ79975.1"/>
    </source>
</evidence>
<keyword evidence="11" id="KW-0966">Cell projection</keyword>
<keyword evidence="8" id="KW-0970">Cilium biogenesis/degradation</keyword>
<dbReference type="InterPro" id="IPR017975">
    <property type="entry name" value="Tubulin_CS"/>
</dbReference>
<keyword evidence="9" id="KW-0342">GTP-binding</keyword>
<dbReference type="GO" id="GO:0005525">
    <property type="term" value="F:GTP binding"/>
    <property type="evidence" value="ECO:0007669"/>
    <property type="project" value="UniProtKB-KW"/>
</dbReference>
<dbReference type="InterPro" id="IPR023123">
    <property type="entry name" value="Tubulin_C"/>
</dbReference>
<feature type="compositionally biased region" description="Polar residues" evidence="14">
    <location>
        <begin position="407"/>
        <end position="426"/>
    </location>
</feature>
<organism evidence="16 17">
    <name type="scientific">Nannochloropsis salina CCMP1776</name>
    <dbReference type="NCBI Taxonomy" id="1027361"/>
    <lineage>
        <taxon>Eukaryota</taxon>
        <taxon>Sar</taxon>
        <taxon>Stramenopiles</taxon>
        <taxon>Ochrophyta</taxon>
        <taxon>Eustigmatophyceae</taxon>
        <taxon>Eustigmatales</taxon>
        <taxon>Monodopsidaceae</taxon>
        <taxon>Microchloropsis</taxon>
        <taxon>Microchloropsis salina</taxon>
    </lineage>
</organism>
<evidence type="ECO:0000256" key="4">
    <source>
        <dbReference type="ARBA" id="ARBA00009636"/>
    </source>
</evidence>
<evidence type="ECO:0000256" key="2">
    <source>
        <dbReference type="ARBA" id="ARBA00004123"/>
    </source>
</evidence>
<dbReference type="GO" id="GO:0007017">
    <property type="term" value="P:microtubule-based process"/>
    <property type="evidence" value="ECO:0007669"/>
    <property type="project" value="InterPro"/>
</dbReference>
<evidence type="ECO:0000256" key="8">
    <source>
        <dbReference type="ARBA" id="ARBA00022794"/>
    </source>
</evidence>
<evidence type="ECO:0000256" key="7">
    <source>
        <dbReference type="ARBA" id="ARBA00022741"/>
    </source>
</evidence>
<sequence length="572" mass="61494">MVSATLHVHIGQCGNQIGEHFWSLAADDFAAAADNGDASSFSPQYPHPLFHEQDGRAAAVFVDSEAKVVDRLRKNSRLASVLRKEACITDSSGRANNWAMGFTSSCKELAQGRGLFYSTVNVLRRELERIDSLQSLVIYHSLAGGTGAGVGSALFQYLREACPSVNITTCSVGPFSTGDCATQWYNSALTLNALSEHADTILYRDNDQLLGEYLRVAGAAQGTGRRGMSGGRGLALATSKASMGRLNESLAADLACLLFPTVTSPSIPTCGGGGYRAWDALALQHDCTPFKYAKFVDNRSSWSASAASTLPTSSVPFKAAAGHGLHHVPDGRLGGAGGGQWADECVYVGKDVIASFPTEDGRGKANVTLAAQMTVRGVDLPGTGPHVPGQEQVSLSEHPRGKGGPQKSGQCRNSNRNHQKPQTSNPYLPPTPWHPGLTAFLHHDLPRALRLPSWRQGSAIGTVFSSHSQPSILPCTSVPAARPFSSSSPGVAICANRTHMSSTVEKILGRAEEMAEHRAYLHWFHRYGIEDDDFTAAFEGLRRVKEEYDELGAESDRALRAMSGRRRIRDYR</sequence>
<keyword evidence="7" id="KW-0547">Nucleotide-binding</keyword>
<dbReference type="Proteomes" id="UP000355283">
    <property type="component" value="Unassembled WGS sequence"/>
</dbReference>
<evidence type="ECO:0000256" key="11">
    <source>
        <dbReference type="ARBA" id="ARBA00023273"/>
    </source>
</evidence>
<gene>
    <name evidence="16" type="ORF">NSK_008533</name>
</gene>
<comment type="similarity">
    <text evidence="4">Belongs to the tubulin family.</text>
</comment>
<accession>A0A4D9CQS6</accession>
<evidence type="ECO:0000256" key="10">
    <source>
        <dbReference type="ARBA" id="ARBA00023242"/>
    </source>
</evidence>
<dbReference type="GO" id="GO:0030030">
    <property type="term" value="P:cell projection organization"/>
    <property type="evidence" value="ECO:0007669"/>
    <property type="project" value="UniProtKB-KW"/>
</dbReference>
<dbReference type="InterPro" id="IPR008280">
    <property type="entry name" value="Tub_FtsZ_C"/>
</dbReference>
<evidence type="ECO:0000256" key="5">
    <source>
        <dbReference type="ARBA" id="ARBA00014184"/>
    </source>
</evidence>
<comment type="function">
    <text evidence="13">Acts as a positive regulator of hedgehog signaling and regulates ciliary function.</text>
</comment>
<dbReference type="SUPFAM" id="SSF52490">
    <property type="entry name" value="Tubulin nucleotide-binding domain-like"/>
    <property type="match status" value="1"/>
</dbReference>
<protein>
    <recommendedName>
        <fullName evidence="5">Tubulin delta chain</fullName>
    </recommendedName>
    <alternativeName>
        <fullName evidence="12">Delta-tubulin</fullName>
    </alternativeName>
</protein>
<dbReference type="GO" id="GO:0005634">
    <property type="term" value="C:nucleus"/>
    <property type="evidence" value="ECO:0007669"/>
    <property type="project" value="UniProtKB-SubCell"/>
</dbReference>
<evidence type="ECO:0000256" key="14">
    <source>
        <dbReference type="SAM" id="MobiDB-lite"/>
    </source>
</evidence>
<feature type="region of interest" description="Disordered" evidence="14">
    <location>
        <begin position="377"/>
        <end position="431"/>
    </location>
</feature>
<reference evidence="16 17" key="1">
    <citation type="submission" date="2019-01" db="EMBL/GenBank/DDBJ databases">
        <title>Nuclear Genome Assembly of the Microalgal Biofuel strain Nannochloropsis salina CCMP1776.</title>
        <authorList>
            <person name="Hovde B."/>
        </authorList>
    </citation>
    <scope>NUCLEOTIDE SEQUENCE [LARGE SCALE GENOMIC DNA]</scope>
    <source>
        <strain evidence="16 17">CCMP1776</strain>
    </source>
</reference>
<dbReference type="InterPro" id="IPR002967">
    <property type="entry name" value="Delta_tubulin"/>
</dbReference>
<evidence type="ECO:0000256" key="1">
    <source>
        <dbReference type="ARBA" id="ARBA00004114"/>
    </source>
</evidence>
<dbReference type="PROSITE" id="PS00227">
    <property type="entry name" value="TUBULIN"/>
    <property type="match status" value="1"/>
</dbReference>
<keyword evidence="6" id="KW-0493">Microtubule</keyword>
<evidence type="ECO:0000259" key="15">
    <source>
        <dbReference type="SMART" id="SM00864"/>
    </source>
</evidence>
<comment type="subcellular location">
    <subcellularLocation>
        <location evidence="3">Cell projection</location>
        <location evidence="3">Cilium</location>
    </subcellularLocation>
    <subcellularLocation>
        <location evidence="1">Cytoplasm</location>
        <location evidence="1">Cytoskeleton</location>
        <location evidence="1">Microtubule organizing center</location>
        <location evidence="1">Centrosome</location>
        <location evidence="1">Centriole</location>
    </subcellularLocation>
    <subcellularLocation>
        <location evidence="2">Nucleus</location>
    </subcellularLocation>
</comment>
<dbReference type="InterPro" id="IPR000217">
    <property type="entry name" value="Tubulin"/>
</dbReference>
<dbReference type="Gene3D" id="1.10.287.600">
    <property type="entry name" value="Helix hairpin bin"/>
    <property type="match status" value="1"/>
</dbReference>
<dbReference type="InterPro" id="IPR036525">
    <property type="entry name" value="Tubulin/FtsZ_GTPase_sf"/>
</dbReference>
<dbReference type="GO" id="GO:0005929">
    <property type="term" value="C:cilium"/>
    <property type="evidence" value="ECO:0007669"/>
    <property type="project" value="UniProtKB-SubCell"/>
</dbReference>
<proteinExistence type="inferred from homology"/>
<dbReference type="InterPro" id="IPR003008">
    <property type="entry name" value="Tubulin_FtsZ_GTPase"/>
</dbReference>
<feature type="domain" description="Tubulin/FtsZ GTPase" evidence="15">
    <location>
        <begin position="46"/>
        <end position="261"/>
    </location>
</feature>
<dbReference type="GO" id="GO:0005874">
    <property type="term" value="C:microtubule"/>
    <property type="evidence" value="ECO:0007669"/>
    <property type="project" value="UniProtKB-KW"/>
</dbReference>
<evidence type="ECO:0000256" key="13">
    <source>
        <dbReference type="ARBA" id="ARBA00046149"/>
    </source>
</evidence>
<evidence type="ECO:0000256" key="3">
    <source>
        <dbReference type="ARBA" id="ARBA00004138"/>
    </source>
</evidence>
<dbReference type="PANTHER" id="PTHR11588">
    <property type="entry name" value="TUBULIN"/>
    <property type="match status" value="1"/>
</dbReference>
<dbReference type="EMBL" id="SDOX01000183">
    <property type="protein sequence ID" value="TFJ79975.1"/>
    <property type="molecule type" value="Genomic_DNA"/>
</dbReference>
<dbReference type="SUPFAM" id="SSF55307">
    <property type="entry name" value="Tubulin C-terminal domain-like"/>
    <property type="match status" value="1"/>
</dbReference>
<dbReference type="AlphaFoldDB" id="A0A4D9CQS6"/>
<comment type="caution">
    <text evidence="16">The sequence shown here is derived from an EMBL/GenBank/DDBJ whole genome shotgun (WGS) entry which is preliminary data.</text>
</comment>
<dbReference type="PRINTS" id="PR01224">
    <property type="entry name" value="DELTATUBULIN"/>
</dbReference>
<dbReference type="Gene3D" id="3.40.50.1440">
    <property type="entry name" value="Tubulin/FtsZ, GTPase domain"/>
    <property type="match status" value="1"/>
</dbReference>
<dbReference type="OrthoDB" id="2588702at2759"/>
<evidence type="ECO:0000256" key="6">
    <source>
        <dbReference type="ARBA" id="ARBA00022701"/>
    </source>
</evidence>
<keyword evidence="10" id="KW-0539">Nucleus</keyword>
<dbReference type="PRINTS" id="PR01161">
    <property type="entry name" value="TUBULIN"/>
</dbReference>
<dbReference type="GO" id="GO:0005814">
    <property type="term" value="C:centriole"/>
    <property type="evidence" value="ECO:0007669"/>
    <property type="project" value="UniProtKB-SubCell"/>
</dbReference>
<dbReference type="GO" id="GO:0005200">
    <property type="term" value="F:structural constituent of cytoskeleton"/>
    <property type="evidence" value="ECO:0007669"/>
    <property type="project" value="InterPro"/>
</dbReference>
<evidence type="ECO:0000256" key="9">
    <source>
        <dbReference type="ARBA" id="ARBA00023134"/>
    </source>
</evidence>